<dbReference type="Gene3D" id="3.80.10.10">
    <property type="entry name" value="Ribonuclease Inhibitor"/>
    <property type="match status" value="1"/>
</dbReference>
<dbReference type="Proteomes" id="UP001237642">
    <property type="component" value="Unassembled WGS sequence"/>
</dbReference>
<dbReference type="InterPro" id="IPR032675">
    <property type="entry name" value="LRR_dom_sf"/>
</dbReference>
<dbReference type="AlphaFoldDB" id="A0AAD8GN86"/>
<proteinExistence type="predicted"/>
<reference evidence="1" key="1">
    <citation type="submission" date="2023-02" db="EMBL/GenBank/DDBJ databases">
        <title>Genome of toxic invasive species Heracleum sosnowskyi carries increased number of genes despite the absence of recent whole-genome duplications.</title>
        <authorList>
            <person name="Schelkunov M."/>
            <person name="Shtratnikova V."/>
            <person name="Makarenko M."/>
            <person name="Klepikova A."/>
            <person name="Omelchenko D."/>
            <person name="Novikova G."/>
            <person name="Obukhova E."/>
            <person name="Bogdanov V."/>
            <person name="Penin A."/>
            <person name="Logacheva M."/>
        </authorList>
    </citation>
    <scope>NUCLEOTIDE SEQUENCE</scope>
    <source>
        <strain evidence="1">Hsosn_3</strain>
        <tissue evidence="1">Leaf</tissue>
    </source>
</reference>
<accession>A0AAD8GN86</accession>
<protein>
    <submittedName>
        <fullName evidence="1">RNI-like superfamily protein</fullName>
    </submittedName>
</protein>
<gene>
    <name evidence="1" type="ORF">POM88_054709</name>
</gene>
<name>A0AAD8GN86_9APIA</name>
<evidence type="ECO:0000313" key="1">
    <source>
        <dbReference type="EMBL" id="KAK1350226.1"/>
    </source>
</evidence>
<dbReference type="EMBL" id="JAUIZM010000074">
    <property type="protein sequence ID" value="KAK1350226.1"/>
    <property type="molecule type" value="Genomic_DNA"/>
</dbReference>
<evidence type="ECO:0000313" key="2">
    <source>
        <dbReference type="Proteomes" id="UP001237642"/>
    </source>
</evidence>
<keyword evidence="2" id="KW-1185">Reference proteome</keyword>
<dbReference type="SUPFAM" id="SSF52047">
    <property type="entry name" value="RNI-like"/>
    <property type="match status" value="1"/>
</dbReference>
<sequence>MDKAKVLQTSFQKLNLNPNSNKSASVYNIPTPILAVEKRKPVPSLITLCIQVIGKHLEDIIHELPQIAFKLPSHVKITIAAIARRRKLLDDNVIMALAESSWDILDVSDSDVSDYGISVVAKRFKCLRAADISRCSKISSFGVSQILQHCHSLQILRWGGCLRSELTARCCLGILKPTLDNVEGESWEELVTAEIGHGAYSLRWLVWPKIDKDSSETLSSECPRIIVNPKSSLFGYRGMHVPREALMRTVLDDFVLKDIDAGTWEVKIATSSSVVNSSALPIAERFRLAFVERDARLAPKRAKNVRQHKRRAERDWVAVSTDAKAIALCQWDRLCMSINRLFM</sequence>
<reference evidence="1" key="2">
    <citation type="submission" date="2023-05" db="EMBL/GenBank/DDBJ databases">
        <authorList>
            <person name="Schelkunov M.I."/>
        </authorList>
    </citation>
    <scope>NUCLEOTIDE SEQUENCE</scope>
    <source>
        <strain evidence="1">Hsosn_3</strain>
        <tissue evidence="1">Leaf</tissue>
    </source>
</reference>
<comment type="caution">
    <text evidence="1">The sequence shown here is derived from an EMBL/GenBank/DDBJ whole genome shotgun (WGS) entry which is preliminary data.</text>
</comment>
<organism evidence="1 2">
    <name type="scientific">Heracleum sosnowskyi</name>
    <dbReference type="NCBI Taxonomy" id="360622"/>
    <lineage>
        <taxon>Eukaryota</taxon>
        <taxon>Viridiplantae</taxon>
        <taxon>Streptophyta</taxon>
        <taxon>Embryophyta</taxon>
        <taxon>Tracheophyta</taxon>
        <taxon>Spermatophyta</taxon>
        <taxon>Magnoliopsida</taxon>
        <taxon>eudicotyledons</taxon>
        <taxon>Gunneridae</taxon>
        <taxon>Pentapetalae</taxon>
        <taxon>asterids</taxon>
        <taxon>campanulids</taxon>
        <taxon>Apiales</taxon>
        <taxon>Apiaceae</taxon>
        <taxon>Apioideae</taxon>
        <taxon>apioid superclade</taxon>
        <taxon>Tordylieae</taxon>
        <taxon>Tordyliinae</taxon>
        <taxon>Heracleum</taxon>
    </lineage>
</organism>